<proteinExistence type="predicted"/>
<dbReference type="PANTHER" id="PTHR46913:SF21">
    <property type="entry name" value="RING-TYPE E3 UBIQUITIN TRANSFERASE"/>
    <property type="match status" value="1"/>
</dbReference>
<feature type="region of interest" description="Disordered" evidence="10">
    <location>
        <begin position="1"/>
        <end position="20"/>
    </location>
</feature>
<keyword evidence="11" id="KW-0472">Membrane</keyword>
<organism evidence="13 14">
    <name type="scientific">Helianthus annuus</name>
    <name type="common">Common sunflower</name>
    <dbReference type="NCBI Taxonomy" id="4232"/>
    <lineage>
        <taxon>Eukaryota</taxon>
        <taxon>Viridiplantae</taxon>
        <taxon>Streptophyta</taxon>
        <taxon>Embryophyta</taxon>
        <taxon>Tracheophyta</taxon>
        <taxon>Spermatophyta</taxon>
        <taxon>Magnoliopsida</taxon>
        <taxon>eudicotyledons</taxon>
        <taxon>Gunneridae</taxon>
        <taxon>Pentapetalae</taxon>
        <taxon>asterids</taxon>
        <taxon>campanulids</taxon>
        <taxon>Asterales</taxon>
        <taxon>Asteraceae</taxon>
        <taxon>Asteroideae</taxon>
        <taxon>Heliantheae alliance</taxon>
        <taxon>Heliantheae</taxon>
        <taxon>Helianthus</taxon>
    </lineage>
</organism>
<protein>
    <recommendedName>
        <fullName evidence="3">RING-type E3 ubiquitin transferase</fullName>
        <ecNumber evidence="3">2.3.2.27</ecNumber>
    </recommendedName>
</protein>
<keyword evidence="11" id="KW-1133">Transmembrane helix</keyword>
<evidence type="ECO:0000256" key="6">
    <source>
        <dbReference type="ARBA" id="ARBA00022771"/>
    </source>
</evidence>
<evidence type="ECO:0000256" key="10">
    <source>
        <dbReference type="SAM" id="MobiDB-lite"/>
    </source>
</evidence>
<evidence type="ECO:0000256" key="9">
    <source>
        <dbReference type="PROSITE-ProRule" id="PRU00175"/>
    </source>
</evidence>
<keyword evidence="6 9" id="KW-0863">Zinc-finger</keyword>
<keyword evidence="5" id="KW-0479">Metal-binding</keyword>
<evidence type="ECO:0000313" key="13">
    <source>
        <dbReference type="EMBL" id="KAF5812362.1"/>
    </source>
</evidence>
<evidence type="ECO:0000256" key="4">
    <source>
        <dbReference type="ARBA" id="ARBA00022679"/>
    </source>
</evidence>
<dbReference type="GO" id="GO:0061630">
    <property type="term" value="F:ubiquitin protein ligase activity"/>
    <property type="evidence" value="ECO:0007669"/>
    <property type="project" value="UniProtKB-EC"/>
</dbReference>
<dbReference type="GO" id="GO:0008270">
    <property type="term" value="F:zinc ion binding"/>
    <property type="evidence" value="ECO:0007669"/>
    <property type="project" value="UniProtKB-KW"/>
</dbReference>
<dbReference type="PANTHER" id="PTHR46913">
    <property type="entry name" value="RING-H2 FINGER PROTEIN ATL16"/>
    <property type="match status" value="1"/>
</dbReference>
<comment type="catalytic activity">
    <reaction evidence="1">
        <text>S-ubiquitinyl-[E2 ubiquitin-conjugating enzyme]-L-cysteine + [acceptor protein]-L-lysine = [E2 ubiquitin-conjugating enzyme]-L-cysteine + N(6)-ubiquitinyl-[acceptor protein]-L-lysine.</text>
        <dbReference type="EC" id="2.3.2.27"/>
    </reaction>
</comment>
<reference evidence="13" key="2">
    <citation type="submission" date="2020-06" db="EMBL/GenBank/DDBJ databases">
        <title>Helianthus annuus Genome sequencing and assembly Release 2.</title>
        <authorList>
            <person name="Gouzy J."/>
            <person name="Langlade N."/>
            <person name="Munos S."/>
        </authorList>
    </citation>
    <scope>NUCLEOTIDE SEQUENCE</scope>
    <source>
        <tissue evidence="13">Leaves</tissue>
    </source>
</reference>
<sequence>MTTVSPSPSPSPSPSSSVSWIPNSLPKPPVCFSPPLIGMVVIIATAFFTITYSRAISRRFLLLRCRYRQWRRRRRLLRSYVPSSVGNGDIESPYSGEESYDPAYGYGYQQFAQYGLDDAMIKTIPLSVHTRKSSVHECAVCLLEFEDDDYVRTLPVCFHSFHVDCIDIWLRCHANCPLCRSSVFRPESPFISVMSPRIRPNFDDVIIQNAILEPSAEPEPETEHSRQNYNNNTDEITQDVSQSPARDRNPLDDSFNRRNFLLKRSYSFGFERNFGSSRLVMETASPWRYRRSGGSFWCKKPSPSPFSLTKTRVFSFRQSRGMKSPFFRRRSCSFLPLSESYGGGCGSSSSRRRKSFASPNLIRQGMRVNSGIVSSSRLRSGDPEALLSPERYDRR</sequence>
<dbReference type="PROSITE" id="PS50089">
    <property type="entry name" value="ZF_RING_2"/>
    <property type="match status" value="1"/>
</dbReference>
<evidence type="ECO:0000256" key="5">
    <source>
        <dbReference type="ARBA" id="ARBA00022723"/>
    </source>
</evidence>
<keyword evidence="4" id="KW-0808">Transferase</keyword>
<feature type="domain" description="RING-type" evidence="12">
    <location>
        <begin position="138"/>
        <end position="180"/>
    </location>
</feature>
<name>A0A9K3NTB0_HELAN</name>
<keyword evidence="8" id="KW-0862">Zinc</keyword>
<dbReference type="Pfam" id="PF13639">
    <property type="entry name" value="zf-RING_2"/>
    <property type="match status" value="1"/>
</dbReference>
<evidence type="ECO:0000259" key="12">
    <source>
        <dbReference type="PROSITE" id="PS50089"/>
    </source>
</evidence>
<feature type="region of interest" description="Disordered" evidence="10">
    <location>
        <begin position="372"/>
        <end position="395"/>
    </location>
</feature>
<comment type="caution">
    <text evidence="13">The sequence shown here is derived from an EMBL/GenBank/DDBJ whole genome shotgun (WGS) entry which is preliminary data.</text>
</comment>
<dbReference type="InterPro" id="IPR044600">
    <property type="entry name" value="ATL1/ATL16-like"/>
</dbReference>
<keyword evidence="14" id="KW-1185">Reference proteome</keyword>
<dbReference type="EC" id="2.3.2.27" evidence="3"/>
<dbReference type="Proteomes" id="UP000215914">
    <property type="component" value="Unassembled WGS sequence"/>
</dbReference>
<reference evidence="13" key="1">
    <citation type="journal article" date="2017" name="Nature">
        <title>The sunflower genome provides insights into oil metabolism, flowering and Asterid evolution.</title>
        <authorList>
            <person name="Badouin H."/>
            <person name="Gouzy J."/>
            <person name="Grassa C.J."/>
            <person name="Murat F."/>
            <person name="Staton S.E."/>
            <person name="Cottret L."/>
            <person name="Lelandais-Briere C."/>
            <person name="Owens G.L."/>
            <person name="Carrere S."/>
            <person name="Mayjonade B."/>
            <person name="Legrand L."/>
            <person name="Gill N."/>
            <person name="Kane N.C."/>
            <person name="Bowers J.E."/>
            <person name="Hubner S."/>
            <person name="Bellec A."/>
            <person name="Berard A."/>
            <person name="Berges H."/>
            <person name="Blanchet N."/>
            <person name="Boniface M.C."/>
            <person name="Brunel D."/>
            <person name="Catrice O."/>
            <person name="Chaidir N."/>
            <person name="Claudel C."/>
            <person name="Donnadieu C."/>
            <person name="Faraut T."/>
            <person name="Fievet G."/>
            <person name="Helmstetter N."/>
            <person name="King M."/>
            <person name="Knapp S.J."/>
            <person name="Lai Z."/>
            <person name="Le Paslier M.C."/>
            <person name="Lippi Y."/>
            <person name="Lorenzon L."/>
            <person name="Mandel J.R."/>
            <person name="Marage G."/>
            <person name="Marchand G."/>
            <person name="Marquand E."/>
            <person name="Bret-Mestries E."/>
            <person name="Morien E."/>
            <person name="Nambeesan S."/>
            <person name="Nguyen T."/>
            <person name="Pegot-Espagnet P."/>
            <person name="Pouilly N."/>
            <person name="Raftis F."/>
            <person name="Sallet E."/>
            <person name="Schiex T."/>
            <person name="Thomas J."/>
            <person name="Vandecasteele C."/>
            <person name="Vares D."/>
            <person name="Vear F."/>
            <person name="Vautrin S."/>
            <person name="Crespi M."/>
            <person name="Mangin B."/>
            <person name="Burke J.M."/>
            <person name="Salse J."/>
            <person name="Munos S."/>
            <person name="Vincourt P."/>
            <person name="Rieseberg L.H."/>
            <person name="Langlade N.B."/>
        </authorList>
    </citation>
    <scope>NUCLEOTIDE SEQUENCE</scope>
    <source>
        <tissue evidence="13">Leaves</tissue>
    </source>
</reference>
<gene>
    <name evidence="13" type="ORF">HanXRQr2_Chr04g0191721</name>
</gene>
<feature type="compositionally biased region" description="Polar residues" evidence="10">
    <location>
        <begin position="227"/>
        <end position="244"/>
    </location>
</feature>
<dbReference type="SUPFAM" id="SSF57850">
    <property type="entry name" value="RING/U-box"/>
    <property type="match status" value="1"/>
</dbReference>
<dbReference type="CDD" id="cd16461">
    <property type="entry name" value="RING-H2_EL5-like"/>
    <property type="match status" value="1"/>
</dbReference>
<evidence type="ECO:0000256" key="11">
    <source>
        <dbReference type="SAM" id="Phobius"/>
    </source>
</evidence>
<dbReference type="Gene3D" id="3.30.40.10">
    <property type="entry name" value="Zinc/RING finger domain, C3HC4 (zinc finger)"/>
    <property type="match status" value="1"/>
</dbReference>
<dbReference type="AlphaFoldDB" id="A0A9K3NTB0"/>
<dbReference type="SMART" id="SM00184">
    <property type="entry name" value="RING"/>
    <property type="match status" value="1"/>
</dbReference>
<comment type="pathway">
    <text evidence="2">Protein modification; protein ubiquitination.</text>
</comment>
<evidence type="ECO:0000256" key="3">
    <source>
        <dbReference type="ARBA" id="ARBA00012483"/>
    </source>
</evidence>
<evidence type="ECO:0000256" key="2">
    <source>
        <dbReference type="ARBA" id="ARBA00004906"/>
    </source>
</evidence>
<dbReference type="OrthoDB" id="8062037at2759"/>
<evidence type="ECO:0000256" key="1">
    <source>
        <dbReference type="ARBA" id="ARBA00000900"/>
    </source>
</evidence>
<evidence type="ECO:0000256" key="7">
    <source>
        <dbReference type="ARBA" id="ARBA00022786"/>
    </source>
</evidence>
<dbReference type="InterPro" id="IPR013083">
    <property type="entry name" value="Znf_RING/FYVE/PHD"/>
</dbReference>
<dbReference type="EMBL" id="MNCJ02000319">
    <property type="protein sequence ID" value="KAF5812362.1"/>
    <property type="molecule type" value="Genomic_DNA"/>
</dbReference>
<evidence type="ECO:0000256" key="8">
    <source>
        <dbReference type="ARBA" id="ARBA00022833"/>
    </source>
</evidence>
<feature type="region of interest" description="Disordered" evidence="10">
    <location>
        <begin position="213"/>
        <end position="252"/>
    </location>
</feature>
<feature type="transmembrane region" description="Helical" evidence="11">
    <location>
        <begin position="36"/>
        <end position="56"/>
    </location>
</feature>
<accession>A0A9K3NTB0</accession>
<evidence type="ECO:0000313" key="14">
    <source>
        <dbReference type="Proteomes" id="UP000215914"/>
    </source>
</evidence>
<dbReference type="GO" id="GO:0016567">
    <property type="term" value="P:protein ubiquitination"/>
    <property type="evidence" value="ECO:0007669"/>
    <property type="project" value="InterPro"/>
</dbReference>
<dbReference type="Gramene" id="mRNA:HanXRQr2_Chr04g0191721">
    <property type="protein sequence ID" value="CDS:HanXRQr2_Chr04g0191721.1"/>
    <property type="gene ID" value="HanXRQr2_Chr04g0191721"/>
</dbReference>
<keyword evidence="7" id="KW-0833">Ubl conjugation pathway</keyword>
<dbReference type="InterPro" id="IPR001841">
    <property type="entry name" value="Znf_RING"/>
</dbReference>
<keyword evidence="11" id="KW-0812">Transmembrane</keyword>